<evidence type="ECO:0000313" key="6">
    <source>
        <dbReference type="EMBL" id="TFH78535.1"/>
    </source>
</evidence>
<organism evidence="6 7">
    <name type="scientific">Pseudomonas kribbensis</name>
    <dbReference type="NCBI Taxonomy" id="1628086"/>
    <lineage>
        <taxon>Bacteria</taxon>
        <taxon>Pseudomonadati</taxon>
        <taxon>Pseudomonadota</taxon>
        <taxon>Gammaproteobacteria</taxon>
        <taxon>Pseudomonadales</taxon>
        <taxon>Pseudomonadaceae</taxon>
        <taxon>Pseudomonas</taxon>
    </lineage>
</organism>
<dbReference type="Pfam" id="PF14524">
    <property type="entry name" value="Wzt_C"/>
    <property type="match status" value="1"/>
</dbReference>
<dbReference type="SUPFAM" id="SSF52540">
    <property type="entry name" value="P-loop containing nucleoside triphosphate hydrolases"/>
    <property type="match status" value="1"/>
</dbReference>
<feature type="domain" description="ABC transporter" evidence="5">
    <location>
        <begin position="7"/>
        <end position="255"/>
    </location>
</feature>
<dbReference type="PANTHER" id="PTHR46743">
    <property type="entry name" value="TEICHOIC ACIDS EXPORT ATP-BINDING PROTEIN TAGH"/>
    <property type="match status" value="1"/>
</dbReference>
<dbReference type="CDD" id="cd03220">
    <property type="entry name" value="ABC_KpsT_Wzt"/>
    <property type="match status" value="1"/>
</dbReference>
<dbReference type="GO" id="GO:0005524">
    <property type="term" value="F:ATP binding"/>
    <property type="evidence" value="ECO:0007669"/>
    <property type="project" value="UniProtKB-KW"/>
</dbReference>
<accession>A0A4Y8VBG9</accession>
<evidence type="ECO:0000256" key="4">
    <source>
        <dbReference type="ARBA" id="ARBA00022840"/>
    </source>
</evidence>
<dbReference type="EMBL" id="SPDQ01000021">
    <property type="protein sequence ID" value="TFH78535.1"/>
    <property type="molecule type" value="Genomic_DNA"/>
</dbReference>
<evidence type="ECO:0000256" key="1">
    <source>
        <dbReference type="ARBA" id="ARBA00005417"/>
    </source>
</evidence>
<dbReference type="InterPro" id="IPR015860">
    <property type="entry name" value="ABC_transpr_TagH-like"/>
</dbReference>
<comment type="caution">
    <text evidence="6">The sequence shown here is derived from an EMBL/GenBank/DDBJ whole genome shotgun (WGS) entry which is preliminary data.</text>
</comment>
<dbReference type="InterPro" id="IPR003439">
    <property type="entry name" value="ABC_transporter-like_ATP-bd"/>
</dbReference>
<dbReference type="InterPro" id="IPR029439">
    <property type="entry name" value="Wzt_C"/>
</dbReference>
<keyword evidence="4 6" id="KW-0067">ATP-binding</keyword>
<dbReference type="GO" id="GO:0140359">
    <property type="term" value="F:ABC-type transporter activity"/>
    <property type="evidence" value="ECO:0007669"/>
    <property type="project" value="InterPro"/>
</dbReference>
<comment type="similarity">
    <text evidence="1">Belongs to the ABC transporter superfamily.</text>
</comment>
<dbReference type="SMART" id="SM00382">
    <property type="entry name" value="AAA"/>
    <property type="match status" value="1"/>
</dbReference>
<reference evidence="6 7" key="1">
    <citation type="submission" date="2019-03" db="EMBL/GenBank/DDBJ databases">
        <title>Draft genome sequence of humic substances-degrading Pseudomonas kribbensis CHA-19 from forest soil.</title>
        <authorList>
            <person name="Kim D."/>
        </authorList>
    </citation>
    <scope>NUCLEOTIDE SEQUENCE [LARGE SCALE GENOMIC DNA]</scope>
    <source>
        <strain evidence="6 7">CHA-19</strain>
    </source>
</reference>
<keyword evidence="2" id="KW-0813">Transport</keyword>
<protein>
    <submittedName>
        <fullName evidence="6">ABC transporter ATP-binding protein</fullName>
    </submittedName>
</protein>
<dbReference type="RefSeq" id="WP_134827695.1">
    <property type="nucleotide sequence ID" value="NZ_SPDQ01000021.1"/>
</dbReference>
<dbReference type="PANTHER" id="PTHR46743:SF2">
    <property type="entry name" value="TEICHOIC ACIDS EXPORT ATP-BINDING PROTEIN TAGH"/>
    <property type="match status" value="1"/>
</dbReference>
<dbReference type="GO" id="GO:0016020">
    <property type="term" value="C:membrane"/>
    <property type="evidence" value="ECO:0007669"/>
    <property type="project" value="InterPro"/>
</dbReference>
<sequence>MSSEISIKVENLSKCYQIYEQPRDRLKQFVMPPLQRAMGQAAKQYFREFWALKDVSFEVRKGETVGIIGRNGSGKSTLLQMICGTLQPTSGSVTTSGRIAALLELGSGFNPEFSGRENVYMNAGILGLSKSEIDARYDAILEFAEIGEFIEQPVKTYSSGMYVRLAFAVIANVDADILVIDEALAVGDIFFTQKCMRFLAEFKKRGTILFVTHDTNSVMSLCERAVWLQAGDRKAYSDSKTVCQSYLAEYYASSGSTQAVAETKVHAVRAVEDYRDVRQDFINASVIRNDLEVFRFSDTGEKFGLSKAHVVDVYLGSESGAPISWFVGGELVALVVKIHAEIELDQPIVGFLVKDKNGQHLFGDNTYLTYVDDAVSVSSGSDFAATFKFRMPMMPAGDYTIGVAIANGTQDNHVIHSWVHDAIAFKSHSTSVSTGLVGIPMIDIELQKNG</sequence>
<proteinExistence type="inferred from homology"/>
<evidence type="ECO:0000259" key="5">
    <source>
        <dbReference type="PROSITE" id="PS50893"/>
    </source>
</evidence>
<dbReference type="Gene3D" id="3.40.50.300">
    <property type="entry name" value="P-loop containing nucleotide triphosphate hydrolases"/>
    <property type="match status" value="1"/>
</dbReference>
<dbReference type="Proteomes" id="UP000297555">
    <property type="component" value="Unassembled WGS sequence"/>
</dbReference>
<name>A0A4Y8VBG9_9PSED</name>
<gene>
    <name evidence="6" type="ORF">E4J90_20035</name>
</gene>
<dbReference type="OrthoDB" id="9778870at2"/>
<dbReference type="InterPro" id="IPR050683">
    <property type="entry name" value="Bact_Polysacc_Export_ATP-bd"/>
</dbReference>
<dbReference type="AlphaFoldDB" id="A0A4Y8VBG9"/>
<dbReference type="InterPro" id="IPR027417">
    <property type="entry name" value="P-loop_NTPase"/>
</dbReference>
<evidence type="ECO:0000256" key="3">
    <source>
        <dbReference type="ARBA" id="ARBA00022741"/>
    </source>
</evidence>
<evidence type="ECO:0000256" key="2">
    <source>
        <dbReference type="ARBA" id="ARBA00022448"/>
    </source>
</evidence>
<evidence type="ECO:0000313" key="7">
    <source>
        <dbReference type="Proteomes" id="UP000297555"/>
    </source>
</evidence>
<dbReference type="Gene3D" id="2.70.50.60">
    <property type="entry name" value="abc- transporter (atp binding component) like domain"/>
    <property type="match status" value="1"/>
</dbReference>
<dbReference type="CDD" id="cd10147">
    <property type="entry name" value="Wzt_C-like"/>
    <property type="match status" value="1"/>
</dbReference>
<keyword evidence="3" id="KW-0547">Nucleotide-binding</keyword>
<dbReference type="PROSITE" id="PS50893">
    <property type="entry name" value="ABC_TRANSPORTER_2"/>
    <property type="match status" value="1"/>
</dbReference>
<dbReference type="GO" id="GO:0016887">
    <property type="term" value="F:ATP hydrolysis activity"/>
    <property type="evidence" value="ECO:0007669"/>
    <property type="project" value="InterPro"/>
</dbReference>
<dbReference type="Pfam" id="PF00005">
    <property type="entry name" value="ABC_tran"/>
    <property type="match status" value="1"/>
</dbReference>
<dbReference type="InterPro" id="IPR003593">
    <property type="entry name" value="AAA+_ATPase"/>
</dbReference>